<evidence type="ECO:0000256" key="3">
    <source>
        <dbReference type="ARBA" id="ARBA00022679"/>
    </source>
</evidence>
<dbReference type="EMBL" id="JBHUDJ010000014">
    <property type="protein sequence ID" value="MFD1588600.1"/>
    <property type="molecule type" value="Genomic_DNA"/>
</dbReference>
<dbReference type="Pfam" id="PF09594">
    <property type="entry name" value="GT87"/>
    <property type="match status" value="1"/>
</dbReference>
<name>A0ABD6CEC4_9EURY</name>
<dbReference type="Proteomes" id="UP001597119">
    <property type="component" value="Unassembled WGS sequence"/>
</dbReference>
<reference evidence="8 9" key="1">
    <citation type="journal article" date="2019" name="Int. J. Syst. Evol. Microbiol.">
        <title>The Global Catalogue of Microorganisms (GCM) 10K type strain sequencing project: providing services to taxonomists for standard genome sequencing and annotation.</title>
        <authorList>
            <consortium name="The Broad Institute Genomics Platform"/>
            <consortium name="The Broad Institute Genome Sequencing Center for Infectious Disease"/>
            <person name="Wu L."/>
            <person name="Ma J."/>
        </authorList>
    </citation>
    <scope>NUCLEOTIDE SEQUENCE [LARGE SCALE GENOMIC DNA]</scope>
    <source>
        <strain evidence="8 9">CGMCC 1.12125</strain>
    </source>
</reference>
<dbReference type="EC" id="2.4.-.-" evidence="8"/>
<keyword evidence="3 8" id="KW-0808">Transferase</keyword>
<gene>
    <name evidence="8" type="ORF">ACFR9U_16600</name>
</gene>
<evidence type="ECO:0000313" key="9">
    <source>
        <dbReference type="Proteomes" id="UP001597119"/>
    </source>
</evidence>
<evidence type="ECO:0000256" key="5">
    <source>
        <dbReference type="ARBA" id="ARBA00022989"/>
    </source>
</evidence>
<keyword evidence="5 7" id="KW-1133">Transmembrane helix</keyword>
<evidence type="ECO:0000256" key="2">
    <source>
        <dbReference type="ARBA" id="ARBA00022475"/>
    </source>
</evidence>
<dbReference type="RefSeq" id="WP_247378221.1">
    <property type="nucleotide sequence ID" value="NZ_JALLGV010000005.1"/>
</dbReference>
<feature type="transmembrane region" description="Helical" evidence="7">
    <location>
        <begin position="155"/>
        <end position="180"/>
    </location>
</feature>
<organism evidence="8 9">
    <name type="scientific">Halorientalis brevis</name>
    <dbReference type="NCBI Taxonomy" id="1126241"/>
    <lineage>
        <taxon>Archaea</taxon>
        <taxon>Methanobacteriati</taxon>
        <taxon>Methanobacteriota</taxon>
        <taxon>Stenosarchaea group</taxon>
        <taxon>Halobacteria</taxon>
        <taxon>Halobacteriales</taxon>
        <taxon>Haloarculaceae</taxon>
        <taxon>Halorientalis</taxon>
    </lineage>
</organism>
<evidence type="ECO:0000256" key="4">
    <source>
        <dbReference type="ARBA" id="ARBA00022692"/>
    </source>
</evidence>
<dbReference type="InterPro" id="IPR018584">
    <property type="entry name" value="GT87"/>
</dbReference>
<evidence type="ECO:0000256" key="7">
    <source>
        <dbReference type="SAM" id="Phobius"/>
    </source>
</evidence>
<keyword evidence="8" id="KW-0328">Glycosyltransferase</keyword>
<protein>
    <submittedName>
        <fullName evidence="8">Glycosyltransferase family 87 protein</fullName>
        <ecNumber evidence="8">2.4.-.-</ecNumber>
    </submittedName>
</protein>
<feature type="transmembrane region" description="Helical" evidence="7">
    <location>
        <begin position="283"/>
        <end position="310"/>
    </location>
</feature>
<evidence type="ECO:0000313" key="8">
    <source>
        <dbReference type="EMBL" id="MFD1588600.1"/>
    </source>
</evidence>
<feature type="transmembrane region" description="Helical" evidence="7">
    <location>
        <begin position="256"/>
        <end position="276"/>
    </location>
</feature>
<dbReference type="GO" id="GO:0005886">
    <property type="term" value="C:plasma membrane"/>
    <property type="evidence" value="ECO:0007669"/>
    <property type="project" value="UniProtKB-SubCell"/>
</dbReference>
<dbReference type="GO" id="GO:0016757">
    <property type="term" value="F:glycosyltransferase activity"/>
    <property type="evidence" value="ECO:0007669"/>
    <property type="project" value="UniProtKB-KW"/>
</dbReference>
<keyword evidence="9" id="KW-1185">Reference proteome</keyword>
<feature type="transmembrane region" description="Helical" evidence="7">
    <location>
        <begin position="113"/>
        <end position="135"/>
    </location>
</feature>
<keyword evidence="4 7" id="KW-0812">Transmembrane</keyword>
<dbReference type="AlphaFoldDB" id="A0ABD6CEC4"/>
<keyword evidence="6 7" id="KW-0472">Membrane</keyword>
<proteinExistence type="predicted"/>
<keyword evidence="2" id="KW-1003">Cell membrane</keyword>
<sequence>MATGLVGGGLIPTYFALWAPEIPLAWDFRAYLNAADLFLSGDPFVGVSPPVGNGEFVYPPIVIGMFLPFAAFPDVMSAFLVQLVIQGAFCLGTGWVIISVIERHRGPLDRLDKLLICLFCVASTYPVIVLGQGQVDPVLLFALSLAFLFEERGQEIVSGVLFAIPAIVKLFPALFGVWLVRKRSWRAIKAAVATGLSAIAVSVLAFGIDRNLNYAWFILTERSRIRDLGNTLSPNFSALTLSRPLSVFLPNVEPHLYPLLALAVLAPILVVLSYRIETIEARLLAYLGTVAGMLLLSPASNIHHVLFLYFPLVPLMYLLDHEPTRTLLHVGTVVMLFPVQPLQVETVLSMAPLPLLVEAVIVDAVRDILTTGTMTLWGLLLVLCGCLTFTLGSPTEPTSVTLSTEDD</sequence>
<evidence type="ECO:0000256" key="1">
    <source>
        <dbReference type="ARBA" id="ARBA00004651"/>
    </source>
</evidence>
<comment type="subcellular location">
    <subcellularLocation>
        <location evidence="1">Cell membrane</location>
        <topology evidence="1">Multi-pass membrane protein</topology>
    </subcellularLocation>
</comment>
<feature type="transmembrane region" description="Helical" evidence="7">
    <location>
        <begin position="187"/>
        <end position="208"/>
    </location>
</feature>
<accession>A0ABD6CEC4</accession>
<feature type="transmembrane region" description="Helical" evidence="7">
    <location>
        <begin position="79"/>
        <end position="101"/>
    </location>
</feature>
<evidence type="ECO:0000256" key="6">
    <source>
        <dbReference type="ARBA" id="ARBA00023136"/>
    </source>
</evidence>
<comment type="caution">
    <text evidence="8">The sequence shown here is derived from an EMBL/GenBank/DDBJ whole genome shotgun (WGS) entry which is preliminary data.</text>
</comment>